<protein>
    <submittedName>
        <fullName evidence="3">Uncharacterized protein LOC100903026</fullName>
    </submittedName>
</protein>
<dbReference type="GO" id="GO:0005634">
    <property type="term" value="C:nucleus"/>
    <property type="evidence" value="ECO:0007669"/>
    <property type="project" value="InterPro"/>
</dbReference>
<name>A0AAJ7L5P4_9ACAR</name>
<accession>A0AAJ7L5P4</accession>
<dbReference type="PANTHER" id="PTHR32344:SF1">
    <property type="entry name" value="U1-TYPE DOMAIN-CONTAINING PROTEIN"/>
    <property type="match status" value="1"/>
</dbReference>
<dbReference type="AlphaFoldDB" id="A0AAJ7L5P4"/>
<dbReference type="GO" id="GO:0003690">
    <property type="term" value="F:double-stranded DNA binding"/>
    <property type="evidence" value="ECO:0007669"/>
    <property type="project" value="InterPro"/>
</dbReference>
<dbReference type="Pfam" id="PF04937">
    <property type="entry name" value="DUF659"/>
    <property type="match status" value="1"/>
</dbReference>
<dbReference type="GeneID" id="100903026"/>
<reference evidence="3" key="1">
    <citation type="submission" date="2025-08" db="UniProtKB">
        <authorList>
            <consortium name="RefSeq"/>
        </authorList>
    </citation>
    <scope>IDENTIFICATION</scope>
</reference>
<keyword evidence="2" id="KW-1185">Reference proteome</keyword>
<feature type="domain" description="DUF659" evidence="1">
    <location>
        <begin position="124"/>
        <end position="281"/>
    </location>
</feature>
<organism evidence="2 3">
    <name type="scientific">Galendromus occidentalis</name>
    <name type="common">western predatory mite</name>
    <dbReference type="NCBI Taxonomy" id="34638"/>
    <lineage>
        <taxon>Eukaryota</taxon>
        <taxon>Metazoa</taxon>
        <taxon>Ecdysozoa</taxon>
        <taxon>Arthropoda</taxon>
        <taxon>Chelicerata</taxon>
        <taxon>Arachnida</taxon>
        <taxon>Acari</taxon>
        <taxon>Parasitiformes</taxon>
        <taxon>Mesostigmata</taxon>
        <taxon>Gamasina</taxon>
        <taxon>Phytoseioidea</taxon>
        <taxon>Phytoseiidae</taxon>
        <taxon>Typhlodrominae</taxon>
        <taxon>Galendromus</taxon>
    </lineage>
</organism>
<dbReference type="Proteomes" id="UP000694867">
    <property type="component" value="Unplaced"/>
</dbReference>
<dbReference type="GO" id="GO:0006357">
    <property type="term" value="P:regulation of transcription by RNA polymerase II"/>
    <property type="evidence" value="ECO:0007669"/>
    <property type="project" value="InterPro"/>
</dbReference>
<dbReference type="InterPro" id="IPR033375">
    <property type="entry name" value="Cggbp1"/>
</dbReference>
<dbReference type="SUPFAM" id="SSF53098">
    <property type="entry name" value="Ribonuclease H-like"/>
    <property type="match status" value="1"/>
</dbReference>
<dbReference type="KEGG" id="goe:100903026"/>
<evidence type="ECO:0000313" key="2">
    <source>
        <dbReference type="Proteomes" id="UP000694867"/>
    </source>
</evidence>
<gene>
    <name evidence="3" type="primary">LOC100903026</name>
</gene>
<evidence type="ECO:0000259" key="1">
    <source>
        <dbReference type="Pfam" id="PF04937"/>
    </source>
</evidence>
<dbReference type="PANTHER" id="PTHR32344">
    <property type="entry name" value="U1-TYPE DOMAIN-CONTAINING PROTEIN"/>
    <property type="match status" value="1"/>
</dbReference>
<sequence length="331" mass="37692">MPRQGIDTAEKLRLYVEEFGPDVFSTNGESLTCDVCRKSVKATKKYFLQQHVRGSRHLARLNSRDLHSLPPQASQQQLVQLSPRENPFNMDVCRMFVESNIPLYKVQHPSFRGFMEKYCGKVLPDHTTLRKTYLKKVYDETLLKIRASVGEHRIWVSIDETTDVKGRFVVNTVVGCLSAQHQSRAFLLNTEFVERTNHSTVAQALVNSLNLLWPEGLRNDKVLLLVTDAAAYMKKAGDALKVLFPKMTHVTCVIHAMHRVCEEIRVLFPAVDNLIANVKKIFLKAPSRVQTFRLLAPNIGLPPQPVLTRWGTWLAAALYYAENFEAVLCRC</sequence>
<evidence type="ECO:0000313" key="3">
    <source>
        <dbReference type="RefSeq" id="XP_018494596.1"/>
    </source>
</evidence>
<proteinExistence type="predicted"/>
<dbReference type="InterPro" id="IPR012337">
    <property type="entry name" value="RNaseH-like_sf"/>
</dbReference>
<dbReference type="InterPro" id="IPR007021">
    <property type="entry name" value="DUF659"/>
</dbReference>
<dbReference type="RefSeq" id="XP_018494596.1">
    <property type="nucleotide sequence ID" value="XM_018639080.1"/>
</dbReference>